<dbReference type="EMBL" id="AFQE01000118">
    <property type="protein sequence ID" value="EGQ75440.1"/>
    <property type="molecule type" value="Genomic_DNA"/>
</dbReference>
<evidence type="ECO:0008006" key="3">
    <source>
        <dbReference type="Google" id="ProtNLM"/>
    </source>
</evidence>
<comment type="caution">
    <text evidence="1">The sequence shown here is derived from an EMBL/GenBank/DDBJ whole genome shotgun (WGS) entry which is preliminary data.</text>
</comment>
<gene>
    <name evidence="1" type="ORF">HMPREF9418_2418</name>
</gene>
<dbReference type="Gene3D" id="1.20.120.330">
    <property type="entry name" value="Nucleotidyltransferases domain 2"/>
    <property type="match status" value="1"/>
</dbReference>
<reference evidence="1 2" key="1">
    <citation type="submission" date="2011-05" db="EMBL/GenBank/DDBJ databases">
        <authorList>
            <person name="Muzny D."/>
            <person name="Qin X."/>
            <person name="Deng J."/>
            <person name="Jiang H."/>
            <person name="Liu Y."/>
            <person name="Qu J."/>
            <person name="Song X.-Z."/>
            <person name="Zhang L."/>
            <person name="Thornton R."/>
            <person name="Coyle M."/>
            <person name="Francisco L."/>
            <person name="Jackson L."/>
            <person name="Javaid M."/>
            <person name="Korchina V."/>
            <person name="Kovar C."/>
            <person name="Mata R."/>
            <person name="Mathew T."/>
            <person name="Ngo R."/>
            <person name="Nguyen L."/>
            <person name="Nguyen N."/>
            <person name="Okwuonu G."/>
            <person name="Ongeri F."/>
            <person name="Pham C."/>
            <person name="Simmons D."/>
            <person name="Wilczek-Boney K."/>
            <person name="Hale W."/>
            <person name="Jakkamsetti A."/>
            <person name="Pham P."/>
            <person name="Ruth R."/>
            <person name="San Lucas F."/>
            <person name="Warren J."/>
            <person name="Zhang J."/>
            <person name="Zhao Z."/>
            <person name="Zhou C."/>
            <person name="Zhu D."/>
            <person name="Lee S."/>
            <person name="Bess C."/>
            <person name="Blankenburg K."/>
            <person name="Forbes L."/>
            <person name="Fu Q."/>
            <person name="Gubbala S."/>
            <person name="Hirani K."/>
            <person name="Jayaseelan J.C."/>
            <person name="Lara F."/>
            <person name="Munidasa M."/>
            <person name="Palculict T."/>
            <person name="Patil S."/>
            <person name="Pu L.-L."/>
            <person name="Saada N."/>
            <person name="Tang L."/>
            <person name="Weissenberger G."/>
            <person name="Zhu Y."/>
            <person name="Hemphill L."/>
            <person name="Shang Y."/>
            <person name="Youmans B."/>
            <person name="Ayvaz T."/>
            <person name="Ross M."/>
            <person name="Santibanez J."/>
            <person name="Aqrawi P."/>
            <person name="Gross S."/>
            <person name="Joshi V."/>
            <person name="Fowler G."/>
            <person name="Nazareth L."/>
            <person name="Reid J."/>
            <person name="Worley K."/>
            <person name="Petrosino J."/>
            <person name="Highlander S."/>
            <person name="Gibbs R."/>
        </authorList>
    </citation>
    <scope>NUCLEOTIDE SEQUENCE [LARGE SCALE GENOMIC DNA]</scope>
    <source>
        <strain evidence="1 2">ATCC 33926</strain>
    </source>
</reference>
<organism evidence="1 2">
    <name type="scientific">Neisseria macacae ATCC 33926</name>
    <dbReference type="NCBI Taxonomy" id="997348"/>
    <lineage>
        <taxon>Bacteria</taxon>
        <taxon>Pseudomonadati</taxon>
        <taxon>Pseudomonadota</taxon>
        <taxon>Betaproteobacteria</taxon>
        <taxon>Neisseriales</taxon>
        <taxon>Neisseriaceae</taxon>
        <taxon>Neisseria</taxon>
    </lineage>
</organism>
<dbReference type="Proteomes" id="UP000004982">
    <property type="component" value="Unassembled WGS sequence"/>
</dbReference>
<accession>A0AA36UH93</accession>
<name>A0AA36UH93_9NEIS</name>
<dbReference type="AlphaFoldDB" id="A0AA36UH93"/>
<dbReference type="RefSeq" id="WP_003779692.1">
    <property type="nucleotide sequence ID" value="NZ_GL985623.1"/>
</dbReference>
<proteinExistence type="predicted"/>
<evidence type="ECO:0000313" key="1">
    <source>
        <dbReference type="EMBL" id="EGQ75440.1"/>
    </source>
</evidence>
<evidence type="ECO:0000313" key="2">
    <source>
        <dbReference type="Proteomes" id="UP000004982"/>
    </source>
</evidence>
<sequence length="81" mass="9319">MITAIDFLHFADSLCRNSETDDRVCISRAYYAAMHHALEKAINKGYQRDKYDAGGTHKNLIFYYERQADDDSSLIADLLKN</sequence>
<protein>
    <recommendedName>
        <fullName evidence="3">HEPN domain-containing protein</fullName>
    </recommendedName>
</protein>